<dbReference type="CDD" id="cd07989">
    <property type="entry name" value="LPLAT_AGPAT-like"/>
    <property type="match status" value="1"/>
</dbReference>
<dbReference type="GO" id="GO:0003841">
    <property type="term" value="F:1-acylglycerol-3-phosphate O-acyltransferase activity"/>
    <property type="evidence" value="ECO:0007669"/>
    <property type="project" value="UniProtKB-UniRule"/>
</dbReference>
<keyword evidence="6" id="KW-0812">Transmembrane</keyword>
<keyword evidence="5" id="KW-1208">Phospholipid metabolism</keyword>
<keyword evidence="5" id="KW-0594">Phospholipid biosynthesis</keyword>
<dbReference type="SMART" id="SM00563">
    <property type="entry name" value="PlsC"/>
    <property type="match status" value="1"/>
</dbReference>
<keyword evidence="5" id="KW-0443">Lipid metabolism</keyword>
<dbReference type="GO" id="GO:0005783">
    <property type="term" value="C:endoplasmic reticulum"/>
    <property type="evidence" value="ECO:0007669"/>
    <property type="project" value="TreeGrafter"/>
</dbReference>
<organism evidence="8 9">
    <name type="scientific">Adineta ricciae</name>
    <name type="common">Rotifer</name>
    <dbReference type="NCBI Taxonomy" id="249248"/>
    <lineage>
        <taxon>Eukaryota</taxon>
        <taxon>Metazoa</taxon>
        <taxon>Spiralia</taxon>
        <taxon>Gnathifera</taxon>
        <taxon>Rotifera</taxon>
        <taxon>Eurotatoria</taxon>
        <taxon>Bdelloidea</taxon>
        <taxon>Adinetida</taxon>
        <taxon>Adinetidae</taxon>
        <taxon>Adineta</taxon>
    </lineage>
</organism>
<dbReference type="SUPFAM" id="SSF69593">
    <property type="entry name" value="Glycerol-3-phosphate (1)-acyltransferase"/>
    <property type="match status" value="1"/>
</dbReference>
<evidence type="ECO:0000256" key="2">
    <source>
        <dbReference type="ARBA" id="ARBA00008655"/>
    </source>
</evidence>
<keyword evidence="4 5" id="KW-0012">Acyltransferase</keyword>
<dbReference type="GO" id="GO:0016020">
    <property type="term" value="C:membrane"/>
    <property type="evidence" value="ECO:0007669"/>
    <property type="project" value="InterPro"/>
</dbReference>
<feature type="transmembrane region" description="Helical" evidence="6">
    <location>
        <begin position="6"/>
        <end position="27"/>
    </location>
</feature>
<dbReference type="AlphaFoldDB" id="A0A813RAQ0"/>
<dbReference type="EMBL" id="CAJNOJ010000010">
    <property type="protein sequence ID" value="CAF0780932.1"/>
    <property type="molecule type" value="Genomic_DNA"/>
</dbReference>
<comment type="caution">
    <text evidence="8">The sequence shown here is derived from an EMBL/GenBank/DDBJ whole genome shotgun (WGS) entry which is preliminary data.</text>
</comment>
<comment type="similarity">
    <text evidence="2 5">Belongs to the 1-acyl-sn-glycerol-3-phosphate acyltransferase family.</text>
</comment>
<evidence type="ECO:0000313" key="8">
    <source>
        <dbReference type="EMBL" id="CAF0780932.1"/>
    </source>
</evidence>
<dbReference type="InterPro" id="IPR002123">
    <property type="entry name" value="Plipid/glycerol_acylTrfase"/>
</dbReference>
<evidence type="ECO:0000256" key="3">
    <source>
        <dbReference type="ARBA" id="ARBA00022679"/>
    </source>
</evidence>
<dbReference type="OrthoDB" id="202234at2759"/>
<comment type="catalytic activity">
    <reaction evidence="5">
        <text>a 1-acyl-sn-glycero-3-phosphate + an acyl-CoA = a 1,2-diacyl-sn-glycero-3-phosphate + CoA</text>
        <dbReference type="Rhea" id="RHEA:19709"/>
        <dbReference type="ChEBI" id="CHEBI:57287"/>
        <dbReference type="ChEBI" id="CHEBI:57970"/>
        <dbReference type="ChEBI" id="CHEBI:58342"/>
        <dbReference type="ChEBI" id="CHEBI:58608"/>
        <dbReference type="EC" id="2.3.1.51"/>
    </reaction>
</comment>
<reference evidence="8" key="1">
    <citation type="submission" date="2021-02" db="EMBL/GenBank/DDBJ databases">
        <authorList>
            <person name="Nowell W R."/>
        </authorList>
    </citation>
    <scope>NUCLEOTIDE SEQUENCE</scope>
</reference>
<keyword evidence="3 5" id="KW-0808">Transferase</keyword>
<evidence type="ECO:0000256" key="6">
    <source>
        <dbReference type="SAM" id="Phobius"/>
    </source>
</evidence>
<dbReference type="Pfam" id="PF01553">
    <property type="entry name" value="Acyltransferase"/>
    <property type="match status" value="1"/>
</dbReference>
<feature type="transmembrane region" description="Helical" evidence="6">
    <location>
        <begin position="39"/>
        <end position="58"/>
    </location>
</feature>
<name>A0A813RAQ0_ADIRI</name>
<dbReference type="GO" id="GO:0006654">
    <property type="term" value="P:phosphatidic acid biosynthetic process"/>
    <property type="evidence" value="ECO:0007669"/>
    <property type="project" value="TreeGrafter"/>
</dbReference>
<feature type="domain" description="Phospholipid/glycerol acyltransferase" evidence="7">
    <location>
        <begin position="97"/>
        <end position="215"/>
    </location>
</feature>
<accession>A0A813RAQ0</accession>
<evidence type="ECO:0000259" key="7">
    <source>
        <dbReference type="SMART" id="SM00563"/>
    </source>
</evidence>
<protein>
    <recommendedName>
        <fullName evidence="5">1-acyl-sn-glycerol-3-phosphate acyltransferase</fullName>
        <ecNumber evidence="5">2.3.1.51</ecNumber>
    </recommendedName>
</protein>
<evidence type="ECO:0000313" key="9">
    <source>
        <dbReference type="Proteomes" id="UP000663852"/>
    </source>
</evidence>
<keyword evidence="6" id="KW-1133">Transmembrane helix</keyword>
<dbReference type="PANTHER" id="PTHR10434">
    <property type="entry name" value="1-ACYL-SN-GLYCEROL-3-PHOSPHATE ACYLTRANSFERASE"/>
    <property type="match status" value="1"/>
</dbReference>
<dbReference type="NCBIfam" id="TIGR00530">
    <property type="entry name" value="AGP_acyltrn"/>
    <property type="match status" value="1"/>
</dbReference>
<evidence type="ECO:0000256" key="4">
    <source>
        <dbReference type="ARBA" id="ARBA00023315"/>
    </source>
</evidence>
<gene>
    <name evidence="8" type="ORF">EDS130_LOCUS3824</name>
</gene>
<keyword evidence="6" id="KW-0472">Membrane</keyword>
<dbReference type="Proteomes" id="UP000663852">
    <property type="component" value="Unassembled WGS sequence"/>
</dbReference>
<comment type="pathway">
    <text evidence="1">Phospholipid metabolism; CDP-diacylglycerol biosynthesis; CDP-diacylglycerol from sn-glycerol 3-phosphate: step 2/3.</text>
</comment>
<evidence type="ECO:0000256" key="5">
    <source>
        <dbReference type="RuleBase" id="RU361267"/>
    </source>
</evidence>
<dbReference type="EC" id="2.3.1.51" evidence="5"/>
<dbReference type="PANTHER" id="PTHR10434:SF11">
    <property type="entry name" value="1-ACYL-SN-GLYCEROL-3-PHOSPHATE ACYLTRANSFERASE"/>
    <property type="match status" value="1"/>
</dbReference>
<proteinExistence type="inferred from homology"/>
<dbReference type="InterPro" id="IPR004552">
    <property type="entry name" value="AGP_acyltrans"/>
</dbReference>
<comment type="domain">
    <text evidence="5">The HXXXXD motif is essential for acyltransferase activity and may constitute the binding site for the phosphate moiety of the glycerol-3-phosphate.</text>
</comment>
<evidence type="ECO:0000256" key="1">
    <source>
        <dbReference type="ARBA" id="ARBA00004728"/>
    </source>
</evidence>
<sequence length="283" mass="32712">MYSILILLLLGILLLSIIVYLMVHYILNEQQLFKLKYTLYASLVILYSIILPPIFLLHPRSALNIRLSAIGLNPFLRLFGLKYRVENGQVLDDGKSCVIVANHQSSIDFIGMMYLWPKHIHYCTILAKQELLWAGPFGPSSWLAGVEFVDRKNRQRAAETMKNLIEKLKTQSLRLWVFPEGTRNMSETFLPFKLGAFRTAIEAQIPIVPIVFSSYKPIYNVDKSTNSYYWRPGCVTIKCLEPINTTGMTLDNDLQRLTDMTRKRMMDAYLTIQTTVINDKKHW</sequence>
<keyword evidence="5" id="KW-0444">Lipid biosynthesis</keyword>